<reference evidence="1 2" key="1">
    <citation type="submission" date="2024-11" db="EMBL/GenBank/DDBJ databases">
        <title>Chromosome-level genome assembly of Eucalyptus globulus Labill. provides insights into its genome evolution.</title>
        <authorList>
            <person name="Li X."/>
        </authorList>
    </citation>
    <scope>NUCLEOTIDE SEQUENCE [LARGE SCALE GENOMIC DNA]</scope>
    <source>
        <strain evidence="1">CL2024</strain>
        <tissue evidence="1">Fresh tender leaves</tissue>
    </source>
</reference>
<proteinExistence type="predicted"/>
<evidence type="ECO:0000313" key="2">
    <source>
        <dbReference type="Proteomes" id="UP001634007"/>
    </source>
</evidence>
<gene>
    <name evidence="1" type="ORF">ACJRO7_024896</name>
</gene>
<dbReference type="Proteomes" id="UP001634007">
    <property type="component" value="Unassembled WGS sequence"/>
</dbReference>
<dbReference type="AlphaFoldDB" id="A0ABD3K973"/>
<comment type="caution">
    <text evidence="1">The sequence shown here is derived from an EMBL/GenBank/DDBJ whole genome shotgun (WGS) entry which is preliminary data.</text>
</comment>
<sequence length="90" mass="10562">MLAPFNALLTAGSKLPVWRIWWRKMKKEQRRIFHVSAPACAMYDPFTYAQNFDQGQTWEDPDNLSRTFSARFAVPSRILEETEMMSQCKS</sequence>
<evidence type="ECO:0000313" key="1">
    <source>
        <dbReference type="EMBL" id="KAL3735842.1"/>
    </source>
</evidence>
<keyword evidence="2" id="KW-1185">Reference proteome</keyword>
<protein>
    <submittedName>
        <fullName evidence="1">Uncharacterized protein</fullName>
    </submittedName>
</protein>
<organism evidence="1 2">
    <name type="scientific">Eucalyptus globulus</name>
    <name type="common">Tasmanian blue gum</name>
    <dbReference type="NCBI Taxonomy" id="34317"/>
    <lineage>
        <taxon>Eukaryota</taxon>
        <taxon>Viridiplantae</taxon>
        <taxon>Streptophyta</taxon>
        <taxon>Embryophyta</taxon>
        <taxon>Tracheophyta</taxon>
        <taxon>Spermatophyta</taxon>
        <taxon>Magnoliopsida</taxon>
        <taxon>eudicotyledons</taxon>
        <taxon>Gunneridae</taxon>
        <taxon>Pentapetalae</taxon>
        <taxon>rosids</taxon>
        <taxon>malvids</taxon>
        <taxon>Myrtales</taxon>
        <taxon>Myrtaceae</taxon>
        <taxon>Myrtoideae</taxon>
        <taxon>Eucalypteae</taxon>
        <taxon>Eucalyptus</taxon>
    </lineage>
</organism>
<name>A0ABD3K973_EUCGL</name>
<dbReference type="PANTHER" id="PTHR33168">
    <property type="entry name" value="STRESS INDUCED PROTEIN-RELATED"/>
    <property type="match status" value="1"/>
</dbReference>
<accession>A0ABD3K973</accession>
<dbReference type="EMBL" id="JBJKBG010000006">
    <property type="protein sequence ID" value="KAL3735842.1"/>
    <property type="molecule type" value="Genomic_DNA"/>
</dbReference>